<reference evidence="2" key="1">
    <citation type="submission" date="2021-09" db="EMBL/GenBank/DDBJ databases">
        <authorList>
            <consortium name="AG Swart"/>
            <person name="Singh M."/>
            <person name="Singh A."/>
            <person name="Seah K."/>
            <person name="Emmerich C."/>
        </authorList>
    </citation>
    <scope>NUCLEOTIDE SEQUENCE</scope>
    <source>
        <strain evidence="2">ATCC30299</strain>
    </source>
</reference>
<evidence type="ECO:0000313" key="3">
    <source>
        <dbReference type="Proteomes" id="UP001162131"/>
    </source>
</evidence>
<dbReference type="EMBL" id="CAJZBQ010000005">
    <property type="protein sequence ID" value="CAG9312028.1"/>
    <property type="molecule type" value="Genomic_DNA"/>
</dbReference>
<dbReference type="Proteomes" id="UP001162131">
    <property type="component" value="Unassembled WGS sequence"/>
</dbReference>
<accession>A0AAU9IIK7</accession>
<protein>
    <recommendedName>
        <fullName evidence="4">Autophagy-related protein 9</fullName>
    </recommendedName>
</protein>
<dbReference type="AlphaFoldDB" id="A0AAU9IIK7"/>
<proteinExistence type="predicted"/>
<feature type="transmembrane region" description="Helical" evidence="1">
    <location>
        <begin position="84"/>
        <end position="117"/>
    </location>
</feature>
<keyword evidence="1" id="KW-0812">Transmembrane</keyword>
<keyword evidence="1" id="KW-1133">Transmembrane helix</keyword>
<organism evidence="2 3">
    <name type="scientific">Blepharisma stoltei</name>
    <dbReference type="NCBI Taxonomy" id="1481888"/>
    <lineage>
        <taxon>Eukaryota</taxon>
        <taxon>Sar</taxon>
        <taxon>Alveolata</taxon>
        <taxon>Ciliophora</taxon>
        <taxon>Postciliodesmatophora</taxon>
        <taxon>Heterotrichea</taxon>
        <taxon>Heterotrichida</taxon>
        <taxon>Blepharismidae</taxon>
        <taxon>Blepharisma</taxon>
    </lineage>
</organism>
<name>A0AAU9IIK7_9CILI</name>
<feature type="transmembrane region" description="Helical" evidence="1">
    <location>
        <begin position="202"/>
        <end position="226"/>
    </location>
</feature>
<keyword evidence="3" id="KW-1185">Reference proteome</keyword>
<sequence length="236" mass="27790">MSADSEVESQADRFYRNLSQRQSGKPKFITSEDPIGIYNHVVKQFNAKCNRVSEGTFEGIDNNCFYGLWMKRFWTLLEADTHALYMIFSFFITFILGLIPFINIFVIVVWLVVWFIYERIFKAHRANRQLCDDPFKYMIYAPEVCKRAKLMNVYFDVPTQDLVAIGLRESQVSFLRQRQTEGRVLFMVYNDRFKSAYTKFSFLRVFHIIQVLLALTAILLANLAIYPKMGINEFLL</sequence>
<evidence type="ECO:0000313" key="2">
    <source>
        <dbReference type="EMBL" id="CAG9312028.1"/>
    </source>
</evidence>
<comment type="caution">
    <text evidence="2">The sequence shown here is derived from an EMBL/GenBank/DDBJ whole genome shotgun (WGS) entry which is preliminary data.</text>
</comment>
<gene>
    <name evidence="2" type="ORF">BSTOLATCC_MIC5286</name>
</gene>
<evidence type="ECO:0000256" key="1">
    <source>
        <dbReference type="SAM" id="Phobius"/>
    </source>
</evidence>
<keyword evidence="1" id="KW-0472">Membrane</keyword>
<evidence type="ECO:0008006" key="4">
    <source>
        <dbReference type="Google" id="ProtNLM"/>
    </source>
</evidence>